<evidence type="ECO:0000313" key="5">
    <source>
        <dbReference type="Proteomes" id="UP000653305"/>
    </source>
</evidence>
<dbReference type="EMBL" id="BMAC01000620">
    <property type="protein sequence ID" value="GFQ00273.1"/>
    <property type="molecule type" value="Genomic_DNA"/>
</dbReference>
<evidence type="ECO:0000256" key="2">
    <source>
        <dbReference type="SAM" id="MobiDB-lite"/>
    </source>
</evidence>
<evidence type="ECO:0000259" key="3">
    <source>
        <dbReference type="Pfam" id="PF03107"/>
    </source>
</evidence>
<dbReference type="SUPFAM" id="SSF57889">
    <property type="entry name" value="Cysteine-rich domain"/>
    <property type="match status" value="1"/>
</dbReference>
<protein>
    <recommendedName>
        <fullName evidence="3">DC1 domain-containing protein</fullName>
    </recommendedName>
</protein>
<dbReference type="Proteomes" id="UP000653305">
    <property type="component" value="Unassembled WGS sequence"/>
</dbReference>
<dbReference type="OrthoDB" id="1909414at2759"/>
<name>A0A830CPW8_9LAMI</name>
<dbReference type="InterPro" id="IPR046349">
    <property type="entry name" value="C1-like_sf"/>
</dbReference>
<keyword evidence="5" id="KW-1185">Reference proteome</keyword>
<organism evidence="4 5">
    <name type="scientific">Phtheirospermum japonicum</name>
    <dbReference type="NCBI Taxonomy" id="374723"/>
    <lineage>
        <taxon>Eukaryota</taxon>
        <taxon>Viridiplantae</taxon>
        <taxon>Streptophyta</taxon>
        <taxon>Embryophyta</taxon>
        <taxon>Tracheophyta</taxon>
        <taxon>Spermatophyta</taxon>
        <taxon>Magnoliopsida</taxon>
        <taxon>eudicotyledons</taxon>
        <taxon>Gunneridae</taxon>
        <taxon>Pentapetalae</taxon>
        <taxon>asterids</taxon>
        <taxon>lamiids</taxon>
        <taxon>Lamiales</taxon>
        <taxon>Orobanchaceae</taxon>
        <taxon>Orobanchaceae incertae sedis</taxon>
        <taxon>Phtheirospermum</taxon>
    </lineage>
</organism>
<feature type="region of interest" description="Disordered" evidence="2">
    <location>
        <begin position="1"/>
        <end position="21"/>
    </location>
</feature>
<comment type="caution">
    <text evidence="4">The sequence shown here is derived from an EMBL/GenBank/DDBJ whole genome shotgun (WGS) entry which is preliminary data.</text>
</comment>
<dbReference type="PANTHER" id="PTHR47841">
    <property type="entry name" value="DIACYLGLYCEROL KINASE THETA-LIKE-RELATED"/>
    <property type="match status" value="1"/>
</dbReference>
<feature type="domain" description="DC1" evidence="3">
    <location>
        <begin position="81"/>
        <end position="130"/>
    </location>
</feature>
<feature type="domain" description="DC1" evidence="3">
    <location>
        <begin position="28"/>
        <end position="71"/>
    </location>
</feature>
<dbReference type="AlphaFoldDB" id="A0A830CPW8"/>
<evidence type="ECO:0000313" key="4">
    <source>
        <dbReference type="EMBL" id="GFQ00273.1"/>
    </source>
</evidence>
<feature type="domain" description="DC1" evidence="3">
    <location>
        <begin position="139"/>
        <end position="188"/>
    </location>
</feature>
<dbReference type="InterPro" id="IPR004146">
    <property type="entry name" value="DC1"/>
</dbReference>
<proteinExistence type="predicted"/>
<accession>A0A830CPW8</accession>
<dbReference type="PANTHER" id="PTHR47841:SF3">
    <property type="entry name" value="OS09G0492800 PROTEIN"/>
    <property type="match status" value="1"/>
</dbReference>
<reference evidence="4" key="1">
    <citation type="submission" date="2020-07" db="EMBL/GenBank/DDBJ databases">
        <title>Ethylene signaling mediates host invasion by parasitic plants.</title>
        <authorList>
            <person name="Yoshida S."/>
        </authorList>
    </citation>
    <scope>NUCLEOTIDE SEQUENCE</scope>
    <source>
        <strain evidence="4">Okayama</strain>
    </source>
</reference>
<keyword evidence="1" id="KW-0677">Repeat</keyword>
<feature type="compositionally biased region" description="Polar residues" evidence="2">
    <location>
        <begin position="1"/>
        <end position="20"/>
    </location>
</feature>
<sequence length="375" mass="41443">MMKRSSSSPVEFPTSPQTTAGEEITHYSHSKHPLTEITLPEIFTCTGCKEYGAGKRFACQQCDFQLHEFCAFSPPLLKNHPLHGQHQLIFHSKPKSAGVSWPRCDVCGKSTKGFTFRCRACNFQMHPCCAMLSTEINVPIHPHPLRLLPALHNNNNNGTLCGKCKKKRSGRVYRCKTCESYHVHAACAKSFINGLQDNGIPTPDKPSTLGTAARLASQVVIEFIGGLFEGFGEARIGSNDDLNCWSNQLRPWPALVLGPYWLYQPSFAAVRVLPPLPGAPASHYQCKRVPCTGSDSPELRVTAAGPGQQQTKVGIASTVREQVQAKDGADWTNSSSRRCCQFGLRAESQRMRFKSCNFGRDNVWSIENLKAHTLP</sequence>
<dbReference type="Pfam" id="PF03107">
    <property type="entry name" value="C1_2"/>
    <property type="match status" value="3"/>
</dbReference>
<gene>
    <name evidence="4" type="ORF">PHJA_002171300</name>
</gene>
<evidence type="ECO:0000256" key="1">
    <source>
        <dbReference type="ARBA" id="ARBA00022737"/>
    </source>
</evidence>